<dbReference type="AlphaFoldDB" id="A0A9X7XV62"/>
<keyword evidence="1" id="KW-0472">Membrane</keyword>
<feature type="transmembrane region" description="Helical" evidence="1">
    <location>
        <begin position="16"/>
        <end position="36"/>
    </location>
</feature>
<sequence>MKNRNFKDSITEPQNLLQIILEAIYIIVISTYLINLNNFNKLMLAKGLTAELNKSGSVTAASKILGEGGSKY</sequence>
<keyword evidence="1" id="KW-0812">Transmembrane</keyword>
<protein>
    <submittedName>
        <fullName evidence="2">Uncharacterized protein</fullName>
    </submittedName>
</protein>
<proteinExistence type="predicted"/>
<geneLocation type="plasmid" evidence="2 3">
    <name>unnamed2</name>
</geneLocation>
<dbReference type="RefSeq" id="WP_163589012.1">
    <property type="nucleotide sequence ID" value="NZ_CP040856.1"/>
</dbReference>
<organism evidence="2 3">
    <name type="scientific">Lactobacillus johnsonii</name>
    <dbReference type="NCBI Taxonomy" id="33959"/>
    <lineage>
        <taxon>Bacteria</taxon>
        <taxon>Bacillati</taxon>
        <taxon>Bacillota</taxon>
        <taxon>Bacilli</taxon>
        <taxon>Lactobacillales</taxon>
        <taxon>Lactobacillaceae</taxon>
        <taxon>Lactobacillus</taxon>
    </lineage>
</organism>
<dbReference type="EMBL" id="CP040856">
    <property type="protein sequence ID" value="QIA88655.1"/>
    <property type="molecule type" value="Genomic_DNA"/>
</dbReference>
<evidence type="ECO:0000313" key="2">
    <source>
        <dbReference type="EMBL" id="QIA88655.1"/>
    </source>
</evidence>
<name>A0A9X7XV62_LACJH</name>
<reference evidence="2 3" key="1">
    <citation type="submission" date="2019-06" db="EMBL/GenBank/DDBJ databases">
        <title>Whole genome sequencing of Lactobacillus johnsonii strain G2A.</title>
        <authorList>
            <person name="Conlan S."/>
            <person name="Thomas P.J."/>
            <person name="Mullikin J."/>
            <person name="Singer J."/>
            <person name="Weaver C."/>
            <person name="Segre J.A."/>
        </authorList>
    </citation>
    <scope>NUCLEOTIDE SEQUENCE [LARGE SCALE GENOMIC DNA]</scope>
    <source>
        <strain evidence="2 3">G2A</strain>
        <plasmid evidence="2 3">unnamed2</plasmid>
    </source>
</reference>
<evidence type="ECO:0000256" key="1">
    <source>
        <dbReference type="SAM" id="Phobius"/>
    </source>
</evidence>
<accession>A0A9X7XV62</accession>
<dbReference type="Proteomes" id="UP000464749">
    <property type="component" value="Plasmid unnamed2"/>
</dbReference>
<evidence type="ECO:0000313" key="3">
    <source>
        <dbReference type="Proteomes" id="UP000464749"/>
    </source>
</evidence>
<keyword evidence="1" id="KW-1133">Transmembrane helix</keyword>
<keyword evidence="2" id="KW-0614">Plasmid</keyword>
<gene>
    <name evidence="2" type="ORF">FEE39_10460</name>
</gene>